<dbReference type="GO" id="GO:0003676">
    <property type="term" value="F:nucleic acid binding"/>
    <property type="evidence" value="ECO:0007669"/>
    <property type="project" value="InterPro"/>
</dbReference>
<dbReference type="InterPro" id="IPR052929">
    <property type="entry name" value="RNase_H-like_EbsB-rel"/>
</dbReference>
<dbReference type="InterPro" id="IPR002156">
    <property type="entry name" value="RNaseH_domain"/>
</dbReference>
<reference evidence="2" key="1">
    <citation type="submission" date="2019-12" db="EMBL/GenBank/DDBJ databases">
        <title>Genome sequencing and annotation of Brassica cretica.</title>
        <authorList>
            <person name="Studholme D.J."/>
            <person name="Sarris P.F."/>
        </authorList>
    </citation>
    <scope>NUCLEOTIDE SEQUENCE</scope>
    <source>
        <strain evidence="2">PFS-102/07</strain>
        <tissue evidence="2">Leaf</tissue>
    </source>
</reference>
<dbReference type="Pfam" id="PF13456">
    <property type="entry name" value="RVT_3"/>
    <property type="match status" value="1"/>
</dbReference>
<dbReference type="EMBL" id="QGKY02000094">
    <property type="protein sequence ID" value="KAF2604283.1"/>
    <property type="molecule type" value="Genomic_DNA"/>
</dbReference>
<gene>
    <name evidence="2" type="ORF">F2Q70_00027157</name>
</gene>
<dbReference type="PANTHER" id="PTHR47074">
    <property type="entry name" value="BNAC02G40300D PROTEIN"/>
    <property type="match status" value="1"/>
</dbReference>
<name>A0A8S9LFQ5_BRACR</name>
<proteinExistence type="predicted"/>
<accession>A0A8S9LFQ5</accession>
<dbReference type="AlphaFoldDB" id="A0A8S9LFQ5"/>
<sequence>MERQVTIHGTRMCRISGWGHRLGKRTTDNLDPLHSPLNASFEKPKGYLNQPNIEPDAIICGCTTGTAGIVGLAIVACGQAPETICHVLFTCPTATEVWRSAHIQPPPAGFSQNSVFLNLHFLVVCTKRTQSQQSNIRAFPWIMWNLWKNRNALVFERCRITATSCVSKSLEESDIWYAVNEDHQKGNLPLEPTAPLQDSWKAPPLRYIKCNVGTAWNESSMMCGASWITRDAQGVPLHHSRRAFPSPVSKREADLQALLCTIEAMDNMKQMNVIFETSSVEVRDVLLNVCHFPKLKYLTDHLPRLLQGLGDWFLNHVFSSKNNVAFAIAESVINHHLSQSYVALGGHRWLAQTVQMESRSV</sequence>
<protein>
    <recommendedName>
        <fullName evidence="1">RNase H type-1 domain-containing protein</fullName>
    </recommendedName>
</protein>
<organism evidence="2">
    <name type="scientific">Brassica cretica</name>
    <name type="common">Mustard</name>
    <dbReference type="NCBI Taxonomy" id="69181"/>
    <lineage>
        <taxon>Eukaryota</taxon>
        <taxon>Viridiplantae</taxon>
        <taxon>Streptophyta</taxon>
        <taxon>Embryophyta</taxon>
        <taxon>Tracheophyta</taxon>
        <taxon>Spermatophyta</taxon>
        <taxon>Magnoliopsida</taxon>
        <taxon>eudicotyledons</taxon>
        <taxon>Gunneridae</taxon>
        <taxon>Pentapetalae</taxon>
        <taxon>rosids</taxon>
        <taxon>malvids</taxon>
        <taxon>Brassicales</taxon>
        <taxon>Brassicaceae</taxon>
        <taxon>Brassiceae</taxon>
        <taxon>Brassica</taxon>
    </lineage>
</organism>
<dbReference type="PANTHER" id="PTHR47074:SF11">
    <property type="entry name" value="REVERSE TRANSCRIPTASE-LIKE PROTEIN"/>
    <property type="match status" value="1"/>
</dbReference>
<feature type="domain" description="RNase H type-1" evidence="1">
    <location>
        <begin position="212"/>
        <end position="331"/>
    </location>
</feature>
<comment type="caution">
    <text evidence="2">The sequence shown here is derived from an EMBL/GenBank/DDBJ whole genome shotgun (WGS) entry which is preliminary data.</text>
</comment>
<evidence type="ECO:0000313" key="2">
    <source>
        <dbReference type="EMBL" id="KAF2604283.1"/>
    </source>
</evidence>
<dbReference type="GO" id="GO:0004523">
    <property type="term" value="F:RNA-DNA hybrid ribonuclease activity"/>
    <property type="evidence" value="ECO:0007669"/>
    <property type="project" value="InterPro"/>
</dbReference>
<evidence type="ECO:0000259" key="1">
    <source>
        <dbReference type="Pfam" id="PF13456"/>
    </source>
</evidence>